<dbReference type="GO" id="GO:0017101">
    <property type="term" value="C:aminoacyl-tRNA synthetase multienzyme complex"/>
    <property type="evidence" value="ECO:0007669"/>
    <property type="project" value="TreeGrafter"/>
</dbReference>
<dbReference type="SUPFAM" id="SSF55681">
    <property type="entry name" value="Class II aaRS and biotin synthetases"/>
    <property type="match status" value="1"/>
</dbReference>
<dbReference type="InterPro" id="IPR045864">
    <property type="entry name" value="aa-tRNA-synth_II/BPL/LPL"/>
</dbReference>
<dbReference type="FunFam" id="3.30.110.30:FF:000001">
    <property type="entry name" value="Bifunctional glutamate/proline--tRNA ligase"/>
    <property type="match status" value="1"/>
</dbReference>
<evidence type="ECO:0000256" key="4">
    <source>
        <dbReference type="ARBA" id="ARBA00022840"/>
    </source>
</evidence>
<name>A0A914DV96_9BILA</name>
<dbReference type="CDD" id="cd00862">
    <property type="entry name" value="ProRS_anticodon_zinc"/>
    <property type="match status" value="1"/>
</dbReference>
<dbReference type="SUPFAM" id="SSF52954">
    <property type="entry name" value="Class II aaRS ABD-related"/>
    <property type="match status" value="1"/>
</dbReference>
<dbReference type="FunFam" id="3.40.50.800:FF:000005">
    <property type="entry name" value="bifunctional glutamate/proline--tRNA ligase"/>
    <property type="match status" value="1"/>
</dbReference>
<dbReference type="SMART" id="SM00946">
    <property type="entry name" value="ProRS-C_1"/>
    <property type="match status" value="1"/>
</dbReference>
<keyword evidence="4" id="KW-0067">ATP-binding</keyword>
<dbReference type="Pfam" id="PF09180">
    <property type="entry name" value="ProRS-C_1"/>
    <property type="match status" value="1"/>
</dbReference>
<dbReference type="PRINTS" id="PR01046">
    <property type="entry name" value="TRNASYNTHPRO"/>
</dbReference>
<dbReference type="InterPro" id="IPR036621">
    <property type="entry name" value="Anticodon-bd_dom_sf"/>
</dbReference>
<keyword evidence="6" id="KW-0030">Aminoacyl-tRNA synthetase</keyword>
<protein>
    <recommendedName>
        <fullName evidence="1">proline--tRNA ligase</fullName>
        <ecNumber evidence="1">6.1.1.15</ecNumber>
    </recommendedName>
    <alternativeName>
        <fullName evidence="7">Prolyl-tRNA synthetase</fullName>
    </alternativeName>
</protein>
<dbReference type="GO" id="GO:0004827">
    <property type="term" value="F:proline-tRNA ligase activity"/>
    <property type="evidence" value="ECO:0007669"/>
    <property type="project" value="UniProtKB-EC"/>
</dbReference>
<dbReference type="Gene3D" id="3.30.110.30">
    <property type="entry name" value="C-terminal domain of ProRS"/>
    <property type="match status" value="1"/>
</dbReference>
<evidence type="ECO:0000256" key="8">
    <source>
        <dbReference type="ARBA" id="ARBA00047671"/>
    </source>
</evidence>
<dbReference type="InterPro" id="IPR004499">
    <property type="entry name" value="Pro-tRNA-ligase_IIa_arc-type"/>
</dbReference>
<dbReference type="NCBIfam" id="TIGR00408">
    <property type="entry name" value="proS_fam_I"/>
    <property type="match status" value="1"/>
</dbReference>
<dbReference type="GO" id="GO:0006433">
    <property type="term" value="P:prolyl-tRNA aminoacylation"/>
    <property type="evidence" value="ECO:0007669"/>
    <property type="project" value="InterPro"/>
</dbReference>
<keyword evidence="3" id="KW-0547">Nucleotide-binding</keyword>
<proteinExistence type="predicted"/>
<dbReference type="EC" id="6.1.1.15" evidence="1"/>
<dbReference type="Proteomes" id="UP000887540">
    <property type="component" value="Unplaced"/>
</dbReference>
<dbReference type="GO" id="GO:0005524">
    <property type="term" value="F:ATP binding"/>
    <property type="evidence" value="ECO:0007669"/>
    <property type="project" value="UniProtKB-KW"/>
</dbReference>
<dbReference type="InterPro" id="IPR002314">
    <property type="entry name" value="aa-tRNA-synt_IIb"/>
</dbReference>
<evidence type="ECO:0000256" key="7">
    <source>
        <dbReference type="ARBA" id="ARBA00029731"/>
    </source>
</evidence>
<dbReference type="PANTHER" id="PTHR43382:SF2">
    <property type="entry name" value="BIFUNCTIONAL GLUTAMATE_PROLINE--TRNA LIGASE"/>
    <property type="match status" value="1"/>
</dbReference>
<keyword evidence="5" id="KW-0648">Protein biosynthesis</keyword>
<evidence type="ECO:0000256" key="2">
    <source>
        <dbReference type="ARBA" id="ARBA00022598"/>
    </source>
</evidence>
<comment type="catalytic activity">
    <reaction evidence="8">
        <text>tRNA(Pro) + L-proline + ATP = L-prolyl-tRNA(Pro) + AMP + diphosphate</text>
        <dbReference type="Rhea" id="RHEA:14305"/>
        <dbReference type="Rhea" id="RHEA-COMP:9700"/>
        <dbReference type="Rhea" id="RHEA-COMP:9702"/>
        <dbReference type="ChEBI" id="CHEBI:30616"/>
        <dbReference type="ChEBI" id="CHEBI:33019"/>
        <dbReference type="ChEBI" id="CHEBI:60039"/>
        <dbReference type="ChEBI" id="CHEBI:78442"/>
        <dbReference type="ChEBI" id="CHEBI:78532"/>
        <dbReference type="ChEBI" id="CHEBI:456215"/>
        <dbReference type="EC" id="6.1.1.15"/>
    </reaction>
</comment>
<dbReference type="Pfam" id="PF03129">
    <property type="entry name" value="HGTP_anticodon"/>
    <property type="match status" value="1"/>
</dbReference>
<sequence>MFVSADALQREKTHIADFAPEVAWVTRAGNTEMAEAIAIRPTSETVMYPSYAKWVQSHRDLPIKLNQWCNVVRWEFKHPTPFLRTREFLWQEGHTAYQTRAEAVDEVFQILDLYAKIYTDLMAIPVIKGRKSEKEKFAGADFTTTVEAYVAINGRGIQGATSHHLGQNFSKMFDISFEDPENPGTKVFAHQNSWGLSTRSIGALIMIHGDDNGLVLPPHVAAIQMIVIPVGITAQTSDTERKKLIGKAQEITNALISGGIRAEADLRENVSPGWKFNSWELKGVPVRVELGPKELADNEILAVVRFSGKRQTISINDGLVDKAKELLEEIHLDMYKKQEQIRDEHLKLCLDWSTFLTYLDDKNLMLSPFCGQPECEEQIKDASKREESIEAGIQAAMGAKTLCIPLEQPKQELPQACINVNCQNKAQFFALFGRSY</sequence>
<accession>A0A914DV96</accession>
<keyword evidence="10" id="KW-1185">Reference proteome</keyword>
<reference evidence="11" key="1">
    <citation type="submission" date="2022-11" db="UniProtKB">
        <authorList>
            <consortium name="WormBaseParasite"/>
        </authorList>
    </citation>
    <scope>IDENTIFICATION</scope>
</reference>
<dbReference type="SUPFAM" id="SSF64586">
    <property type="entry name" value="C-terminal domain of ProRS"/>
    <property type="match status" value="1"/>
</dbReference>
<dbReference type="Gene3D" id="3.40.50.800">
    <property type="entry name" value="Anticodon-binding domain"/>
    <property type="match status" value="1"/>
</dbReference>
<organism evidence="10 11">
    <name type="scientific">Acrobeloides nanus</name>
    <dbReference type="NCBI Taxonomy" id="290746"/>
    <lineage>
        <taxon>Eukaryota</taxon>
        <taxon>Metazoa</taxon>
        <taxon>Ecdysozoa</taxon>
        <taxon>Nematoda</taxon>
        <taxon>Chromadorea</taxon>
        <taxon>Rhabditida</taxon>
        <taxon>Tylenchina</taxon>
        <taxon>Cephalobomorpha</taxon>
        <taxon>Cephaloboidea</taxon>
        <taxon>Cephalobidae</taxon>
        <taxon>Acrobeloides</taxon>
    </lineage>
</organism>
<dbReference type="InterPro" id="IPR002316">
    <property type="entry name" value="Pro-tRNA-ligase_IIa"/>
</dbReference>
<evidence type="ECO:0000256" key="1">
    <source>
        <dbReference type="ARBA" id="ARBA00012831"/>
    </source>
</evidence>
<feature type="domain" description="Aminoacyl-transfer RNA synthetases class-II family profile" evidence="9">
    <location>
        <begin position="1"/>
        <end position="217"/>
    </location>
</feature>
<dbReference type="AlphaFoldDB" id="A0A914DV96"/>
<dbReference type="InterPro" id="IPR006195">
    <property type="entry name" value="aa-tRNA-synth_II"/>
</dbReference>
<dbReference type="Gene3D" id="3.30.930.10">
    <property type="entry name" value="Bira Bifunctional Protein, Domain 2"/>
    <property type="match status" value="1"/>
</dbReference>
<evidence type="ECO:0000313" key="11">
    <source>
        <dbReference type="WBParaSite" id="ACRNAN_scaffold3957.g10310.t1"/>
    </source>
</evidence>
<dbReference type="InterPro" id="IPR004154">
    <property type="entry name" value="Anticodon-bd"/>
</dbReference>
<dbReference type="InterPro" id="IPR017449">
    <property type="entry name" value="Pro-tRNA_synth_II"/>
</dbReference>
<dbReference type="GO" id="GO:0005737">
    <property type="term" value="C:cytoplasm"/>
    <property type="evidence" value="ECO:0007669"/>
    <property type="project" value="InterPro"/>
</dbReference>
<evidence type="ECO:0000259" key="9">
    <source>
        <dbReference type="PROSITE" id="PS50862"/>
    </source>
</evidence>
<dbReference type="Pfam" id="PF00587">
    <property type="entry name" value="tRNA-synt_2b"/>
    <property type="match status" value="1"/>
</dbReference>
<dbReference type="PANTHER" id="PTHR43382">
    <property type="entry name" value="PROLYL-TRNA SYNTHETASE"/>
    <property type="match status" value="1"/>
</dbReference>
<dbReference type="PROSITE" id="PS50862">
    <property type="entry name" value="AA_TRNA_LIGASE_II"/>
    <property type="match status" value="1"/>
</dbReference>
<evidence type="ECO:0000256" key="3">
    <source>
        <dbReference type="ARBA" id="ARBA00022741"/>
    </source>
</evidence>
<dbReference type="WBParaSite" id="ACRNAN_scaffold3957.g10310.t1">
    <property type="protein sequence ID" value="ACRNAN_scaffold3957.g10310.t1"/>
    <property type="gene ID" value="ACRNAN_scaffold3957.g10310"/>
</dbReference>
<evidence type="ECO:0000313" key="10">
    <source>
        <dbReference type="Proteomes" id="UP000887540"/>
    </source>
</evidence>
<evidence type="ECO:0000256" key="5">
    <source>
        <dbReference type="ARBA" id="ARBA00022917"/>
    </source>
</evidence>
<keyword evidence="2" id="KW-0436">Ligase</keyword>
<evidence type="ECO:0000256" key="6">
    <source>
        <dbReference type="ARBA" id="ARBA00023146"/>
    </source>
</evidence>
<dbReference type="InterPro" id="IPR016061">
    <property type="entry name" value="Pro-tRNA_ligase_II_C"/>
</dbReference>